<dbReference type="OrthoDB" id="427816at2"/>
<organism evidence="2">
    <name type="scientific">Cyanothece sp. (strain PCC 7425 / ATCC 29141)</name>
    <dbReference type="NCBI Taxonomy" id="395961"/>
    <lineage>
        <taxon>Bacteria</taxon>
        <taxon>Bacillati</taxon>
        <taxon>Cyanobacteriota</taxon>
        <taxon>Cyanophyceae</taxon>
        <taxon>Gomontiellales</taxon>
        <taxon>Cyanothecaceae</taxon>
        <taxon>Cyanothece</taxon>
    </lineage>
</organism>
<name>B8HR55_CYAP4</name>
<feature type="region of interest" description="Disordered" evidence="1">
    <location>
        <begin position="1"/>
        <end position="34"/>
    </location>
</feature>
<evidence type="ECO:0000313" key="2">
    <source>
        <dbReference type="EMBL" id="ACL44043.1"/>
    </source>
</evidence>
<evidence type="ECO:0000256" key="1">
    <source>
        <dbReference type="SAM" id="MobiDB-lite"/>
    </source>
</evidence>
<sequence>MNQPNSESNRITVTGQSKLVKTQPADSVPVPYRLGSLPENRPIFVNPQPYRQGNLPDNRPIFPAELEVLPTSTAPGSRPVAVSRSLPLKEVKLSYGRPLFSSEMAQWPTYSLSGNRPVAPAPVELAEHPTLPNRRPIGAPPIEPAHELMGYLD</sequence>
<feature type="compositionally biased region" description="Polar residues" evidence="1">
    <location>
        <begin position="1"/>
        <end position="20"/>
    </location>
</feature>
<proteinExistence type="predicted"/>
<dbReference type="KEGG" id="cyn:Cyan7425_1674"/>
<accession>B8HR55</accession>
<gene>
    <name evidence="2" type="ordered locus">Cyan7425_1674</name>
</gene>
<dbReference type="STRING" id="395961.Cyan7425_1674"/>
<dbReference type="EMBL" id="CP001344">
    <property type="protein sequence ID" value="ACL44043.1"/>
    <property type="molecule type" value="Genomic_DNA"/>
</dbReference>
<feature type="region of interest" description="Disordered" evidence="1">
    <location>
        <begin position="128"/>
        <end position="153"/>
    </location>
</feature>
<dbReference type="HOGENOM" id="CLU_1710237_0_0_3"/>
<dbReference type="AlphaFoldDB" id="B8HR55"/>
<protein>
    <submittedName>
        <fullName evidence="2">Uncharacterized protein</fullName>
    </submittedName>
</protein>
<reference evidence="2" key="1">
    <citation type="submission" date="2009-01" db="EMBL/GenBank/DDBJ databases">
        <title>Complete sequence of chromosome Cyanothece sp. PCC 7425.</title>
        <authorList>
            <consortium name="US DOE Joint Genome Institute"/>
            <person name="Lucas S."/>
            <person name="Copeland A."/>
            <person name="Lapidus A."/>
            <person name="Glavina del Rio T."/>
            <person name="Dalin E."/>
            <person name="Tice H."/>
            <person name="Bruce D."/>
            <person name="Goodwin L."/>
            <person name="Pitluck S."/>
            <person name="Sims D."/>
            <person name="Meineke L."/>
            <person name="Brettin T."/>
            <person name="Detter J.C."/>
            <person name="Han C."/>
            <person name="Larimer F."/>
            <person name="Land M."/>
            <person name="Hauser L."/>
            <person name="Kyrpides N."/>
            <person name="Ovchinnikova G."/>
            <person name="Liberton M."/>
            <person name="Stoeckel J."/>
            <person name="Banerjee A."/>
            <person name="Singh A."/>
            <person name="Page L."/>
            <person name="Sato H."/>
            <person name="Zhao L."/>
            <person name="Sherman L."/>
            <person name="Pakrasi H."/>
            <person name="Richardson P."/>
        </authorList>
    </citation>
    <scope>NUCLEOTIDE SEQUENCE</scope>
    <source>
        <strain evidence="2">PCC 7425</strain>
    </source>
</reference>